<dbReference type="RefSeq" id="WP_408615277.1">
    <property type="nucleotide sequence ID" value="NZ_JAJEKE010000008.1"/>
</dbReference>
<name>A0ABT1NFE2_9FIRM</name>
<dbReference type="SFLD" id="SFLDS00029">
    <property type="entry name" value="Radical_SAM"/>
    <property type="match status" value="1"/>
</dbReference>
<feature type="binding site" evidence="6">
    <location>
        <position position="316"/>
    </location>
    <ligand>
        <name>[4Fe-4S] cluster</name>
        <dbReference type="ChEBI" id="CHEBI:49883"/>
        <note>4Fe-4S-S-AdoMet</note>
    </ligand>
</feature>
<dbReference type="InterPro" id="IPR022946">
    <property type="entry name" value="UPF0313"/>
</dbReference>
<dbReference type="InterPro" id="IPR058240">
    <property type="entry name" value="rSAM_sf"/>
</dbReference>
<feature type="binding site" evidence="6">
    <location>
        <position position="309"/>
    </location>
    <ligand>
        <name>[4Fe-4S] cluster</name>
        <dbReference type="ChEBI" id="CHEBI:49883"/>
        <note>4Fe-4S-S-AdoMet</note>
    </ligand>
</feature>
<reference evidence="8 9" key="1">
    <citation type="submission" date="2021-10" db="EMBL/GenBank/DDBJ databases">
        <title>Lutispora strain m25 sp. nov., a thermophilic, non-spore-forming bacterium isolated from a lab-scale methanogenic bioreactor digesting anaerobic sludge.</title>
        <authorList>
            <person name="El Houari A."/>
            <person name="Mcdonald J."/>
        </authorList>
    </citation>
    <scope>NUCLEOTIDE SEQUENCE [LARGE SCALE GENOMIC DNA]</scope>
    <source>
        <strain evidence="9">m25</strain>
    </source>
</reference>
<keyword evidence="9" id="KW-1185">Reference proteome</keyword>
<evidence type="ECO:0000259" key="7">
    <source>
        <dbReference type="PROSITE" id="PS51918"/>
    </source>
</evidence>
<evidence type="ECO:0000256" key="6">
    <source>
        <dbReference type="HAMAP-Rule" id="MF_01251"/>
    </source>
</evidence>
<dbReference type="SFLD" id="SFLDG01082">
    <property type="entry name" value="B12-binding_domain_containing"/>
    <property type="match status" value="1"/>
</dbReference>
<proteinExistence type="inferred from homology"/>
<dbReference type="EMBL" id="JAJEKE010000008">
    <property type="protein sequence ID" value="MCQ1529995.1"/>
    <property type="molecule type" value="Genomic_DNA"/>
</dbReference>
<evidence type="ECO:0000256" key="3">
    <source>
        <dbReference type="ARBA" id="ARBA00022723"/>
    </source>
</evidence>
<dbReference type="Pfam" id="PF11842">
    <property type="entry name" value="DUF3362"/>
    <property type="match status" value="1"/>
</dbReference>
<sequence>MDTSAFLPISGEDMKERGIEQFDFIYICGDAYVDHPSFGHAIITRLLDSLGFKVGIIPQPDWREKESFMILGKPKYAFLVSSGNIDSMVNHYTSLKRRRRTDLYSPGGKAGARPDRALIVYCNKLREAYKDVPIIIGGVEASLRRFAHYDYWDDKVRRSILFDSKADLLIYGMGEKPIQEIAEALSGGIDIKYINYVNGTAYITSSMEGLRDAAFINSWEEVASDKKKYAKAFLIQSREQDYETGKIVVQPHGDRYLVQNPPAKPLDQYELDSVYALPYARNYHPVYEGKGGIPALEEVKFSITSHRGCYGGCSFCALNFHQGRVIQKRSHESILEEAKLMTEAPDFKGYIHDVGGPTANFRQAACKKQEKEGVCRERQCMFPAPCKNLIVDHKDYLKLLREIRALPNIKKVFIRSGIRYDYVLQDKSDEFLKELCKHHVSGQLKVAPEHISEKVLKLMGKPGQKVYDRFKDKYFETNRKLGLDQYLVPYLMSGHPGSDLKAAVELAEYVRDMGYNPEQIQDFYPTPGSLSTAMYYTGLDPRTMEKVYVPKSPAEKAMQKALIQYRNPKNYDLVFKALNLAKRTDLIGYGSQCLIRPKPKEAFHKAVKGNKMTKRKTKNNSK</sequence>
<feature type="binding site" evidence="6">
    <location>
        <position position="313"/>
    </location>
    <ligand>
        <name>[4Fe-4S] cluster</name>
        <dbReference type="ChEBI" id="CHEBI:49883"/>
        <note>4Fe-4S-S-AdoMet</note>
    </ligand>
</feature>
<dbReference type="InterPro" id="IPR024560">
    <property type="entry name" value="UPF0313_C"/>
</dbReference>
<comment type="similarity">
    <text evidence="6">Belongs to the UPF0313 family.</text>
</comment>
<dbReference type="SMART" id="SM00729">
    <property type="entry name" value="Elp3"/>
    <property type="match status" value="1"/>
</dbReference>
<keyword evidence="5 6" id="KW-0411">Iron-sulfur</keyword>
<keyword evidence="2 6" id="KW-0949">S-adenosyl-L-methionine</keyword>
<dbReference type="Pfam" id="PF04055">
    <property type="entry name" value="Radical_SAM"/>
    <property type="match status" value="1"/>
</dbReference>
<evidence type="ECO:0000313" key="9">
    <source>
        <dbReference type="Proteomes" id="UP001651880"/>
    </source>
</evidence>
<evidence type="ECO:0000256" key="1">
    <source>
        <dbReference type="ARBA" id="ARBA00022485"/>
    </source>
</evidence>
<evidence type="ECO:0000256" key="2">
    <source>
        <dbReference type="ARBA" id="ARBA00022691"/>
    </source>
</evidence>
<evidence type="ECO:0000256" key="4">
    <source>
        <dbReference type="ARBA" id="ARBA00023004"/>
    </source>
</evidence>
<keyword evidence="1 6" id="KW-0004">4Fe-4S</keyword>
<keyword evidence="4 6" id="KW-0408">Iron</keyword>
<dbReference type="Gene3D" id="3.80.30.20">
    <property type="entry name" value="tm_1862 like domain"/>
    <property type="match status" value="1"/>
</dbReference>
<dbReference type="PANTHER" id="PTHR32331:SF0">
    <property type="entry name" value="UPF0313 PROTEIN YGIQ"/>
    <property type="match status" value="1"/>
</dbReference>
<dbReference type="PROSITE" id="PS51918">
    <property type="entry name" value="RADICAL_SAM"/>
    <property type="match status" value="1"/>
</dbReference>
<dbReference type="InterPro" id="IPR006638">
    <property type="entry name" value="Elp3/MiaA/NifB-like_rSAM"/>
</dbReference>
<dbReference type="InterPro" id="IPR007197">
    <property type="entry name" value="rSAM"/>
</dbReference>
<comment type="caution">
    <text evidence="8">The sequence shown here is derived from an EMBL/GenBank/DDBJ whole genome shotgun (WGS) entry which is preliminary data.</text>
</comment>
<dbReference type="InterPro" id="IPR013704">
    <property type="entry name" value="UPF0313_N"/>
</dbReference>
<dbReference type="SFLD" id="SFLDG01069">
    <property type="entry name" value="UPF0313"/>
    <property type="match status" value="1"/>
</dbReference>
<keyword evidence="3 6" id="KW-0479">Metal-binding</keyword>
<dbReference type="NCBIfam" id="TIGR03904">
    <property type="entry name" value="SAM_YgiQ"/>
    <property type="match status" value="1"/>
</dbReference>
<evidence type="ECO:0000313" key="8">
    <source>
        <dbReference type="EMBL" id="MCQ1529995.1"/>
    </source>
</evidence>
<dbReference type="SUPFAM" id="SSF102114">
    <property type="entry name" value="Radical SAM enzymes"/>
    <property type="match status" value="1"/>
</dbReference>
<dbReference type="Pfam" id="PF08497">
    <property type="entry name" value="Radical_SAM_N"/>
    <property type="match status" value="1"/>
</dbReference>
<gene>
    <name evidence="8" type="ORF">LJD61_10615</name>
</gene>
<dbReference type="Proteomes" id="UP001651880">
    <property type="component" value="Unassembled WGS sequence"/>
</dbReference>
<comment type="cofactor">
    <cofactor evidence="6">
        <name>[4Fe-4S] cluster</name>
        <dbReference type="ChEBI" id="CHEBI:49883"/>
    </cofactor>
    <text evidence="6">Binds 1 [4Fe-4S] cluster. The cluster is coordinated with 3 cysteines and an exchangeable S-adenosyl-L-methionine.</text>
</comment>
<organism evidence="8 9">
    <name type="scientific">Lutispora saccharofermentans</name>
    <dbReference type="NCBI Taxonomy" id="3024236"/>
    <lineage>
        <taxon>Bacteria</taxon>
        <taxon>Bacillati</taxon>
        <taxon>Bacillota</taxon>
        <taxon>Clostridia</taxon>
        <taxon>Lutisporales</taxon>
        <taxon>Lutisporaceae</taxon>
        <taxon>Lutispora</taxon>
    </lineage>
</organism>
<feature type="domain" description="Radical SAM core" evidence="7">
    <location>
        <begin position="295"/>
        <end position="566"/>
    </location>
</feature>
<dbReference type="PANTHER" id="PTHR32331">
    <property type="entry name" value="UPF0313 PROTEIN YGIQ"/>
    <property type="match status" value="1"/>
</dbReference>
<evidence type="ECO:0000256" key="5">
    <source>
        <dbReference type="ARBA" id="ARBA00023014"/>
    </source>
</evidence>
<accession>A0ABT1NFE2</accession>
<dbReference type="InterPro" id="IPR023404">
    <property type="entry name" value="rSAM_horseshoe"/>
</dbReference>
<dbReference type="HAMAP" id="MF_01251">
    <property type="entry name" value="UPF0313"/>
    <property type="match status" value="1"/>
</dbReference>
<protein>
    <submittedName>
        <fullName evidence="8">YgiQ family radical SAM protein</fullName>
    </submittedName>
</protein>